<evidence type="ECO:0000313" key="3">
    <source>
        <dbReference type="EMBL" id="BAJ89567.1"/>
    </source>
</evidence>
<accession>F2D396</accession>
<dbReference type="AlphaFoldDB" id="F2D396"/>
<evidence type="ECO:0000256" key="2">
    <source>
        <dbReference type="SAM" id="Phobius"/>
    </source>
</evidence>
<keyword evidence="2" id="KW-0472">Membrane</keyword>
<reference evidence="3" key="1">
    <citation type="journal article" date="2011" name="Plant Physiol.">
        <title>Comprehensive sequence analysis of 24,783 barley full-length cDNAs derived from 12 clone libraries.</title>
        <authorList>
            <person name="Matsumoto T."/>
            <person name="Tanaka T."/>
            <person name="Sakai H."/>
            <person name="Amano N."/>
            <person name="Kanamori H."/>
            <person name="Kurita K."/>
            <person name="Kikuta A."/>
            <person name="Kamiya K."/>
            <person name="Yamamoto M."/>
            <person name="Ikawa H."/>
            <person name="Fujii N."/>
            <person name="Hori K."/>
            <person name="Itoh T."/>
            <person name="Sato K."/>
        </authorList>
    </citation>
    <scope>NUCLEOTIDE SEQUENCE</scope>
    <source>
        <tissue evidence="3">Shoot</tissue>
    </source>
</reference>
<keyword evidence="2" id="KW-0812">Transmembrane</keyword>
<feature type="transmembrane region" description="Helical" evidence="2">
    <location>
        <begin position="54"/>
        <end position="78"/>
    </location>
</feature>
<sequence length="120" mass="12656">MWRAASPRWPSPAGSPGSSARWRGSGRAPPTGNRRTSSRGTSRARRSLVLAMRVLPLALTAAIFSGATAIVIYISGLLESDLAALAALQGGFIKENVGFSLLFVLVAAILGILLGFFMKR</sequence>
<feature type="compositionally biased region" description="Low complexity" evidence="1">
    <location>
        <begin position="1"/>
        <end position="22"/>
    </location>
</feature>
<evidence type="ECO:0000256" key="1">
    <source>
        <dbReference type="SAM" id="MobiDB-lite"/>
    </source>
</evidence>
<protein>
    <submittedName>
        <fullName evidence="3">Predicted protein</fullName>
    </submittedName>
</protein>
<keyword evidence="2" id="KW-1133">Transmembrane helix</keyword>
<organism evidence="3">
    <name type="scientific">Hordeum vulgare subsp. vulgare</name>
    <name type="common">Domesticated barley</name>
    <dbReference type="NCBI Taxonomy" id="112509"/>
    <lineage>
        <taxon>Eukaryota</taxon>
        <taxon>Viridiplantae</taxon>
        <taxon>Streptophyta</taxon>
        <taxon>Embryophyta</taxon>
        <taxon>Tracheophyta</taxon>
        <taxon>Spermatophyta</taxon>
        <taxon>Magnoliopsida</taxon>
        <taxon>Liliopsida</taxon>
        <taxon>Poales</taxon>
        <taxon>Poaceae</taxon>
        <taxon>BOP clade</taxon>
        <taxon>Pooideae</taxon>
        <taxon>Triticodae</taxon>
        <taxon>Triticeae</taxon>
        <taxon>Hordeinae</taxon>
        <taxon>Hordeum</taxon>
    </lineage>
</organism>
<dbReference type="EMBL" id="AK358353">
    <property type="protein sequence ID" value="BAJ89567.1"/>
    <property type="molecule type" value="mRNA"/>
</dbReference>
<proteinExistence type="evidence at transcript level"/>
<feature type="transmembrane region" description="Helical" evidence="2">
    <location>
        <begin position="98"/>
        <end position="118"/>
    </location>
</feature>
<name>F2D396_HORVV</name>
<feature type="region of interest" description="Disordered" evidence="1">
    <location>
        <begin position="1"/>
        <end position="44"/>
    </location>
</feature>